<dbReference type="Gene3D" id="2.30.110.10">
    <property type="entry name" value="Electron Transport, Fmn-binding Protein, Chain A"/>
    <property type="match status" value="1"/>
</dbReference>
<dbReference type="InterPro" id="IPR052019">
    <property type="entry name" value="F420H2_bilvrd_red/Heme_oxyg"/>
</dbReference>
<dbReference type="PANTHER" id="PTHR35176">
    <property type="entry name" value="HEME OXYGENASE HI_0854-RELATED"/>
    <property type="match status" value="1"/>
</dbReference>
<keyword evidence="1 3" id="KW-0560">Oxidoreductase</keyword>
<evidence type="ECO:0000256" key="1">
    <source>
        <dbReference type="ARBA" id="ARBA00023002"/>
    </source>
</evidence>
<gene>
    <name evidence="3" type="ORF">ACFFV7_15270</name>
</gene>
<evidence type="ECO:0000259" key="2">
    <source>
        <dbReference type="Pfam" id="PF01243"/>
    </source>
</evidence>
<accession>A0ABV5IDD6</accession>
<sequence length="135" mass="14981">MDLDKALGFIETNHHAVLLTSRRGGHPQMSPVLAGVAGGHIVISTRETAMKVHNIRRDPHVSLCVLADGFFGEWLQVDGTAEIVSLPEAMDQLVAYYRDISGEHPDWDAYREAMVRDRRVIVRVTPLQAGPDRQG</sequence>
<dbReference type="InterPro" id="IPR019920">
    <property type="entry name" value="F420-binding_dom_put"/>
</dbReference>
<dbReference type="Pfam" id="PF01243">
    <property type="entry name" value="PNPOx_N"/>
    <property type="match status" value="1"/>
</dbReference>
<protein>
    <submittedName>
        <fullName evidence="3">PPOX class F420-dependent oxidoreductase</fullName>
        <ecNumber evidence="3">1.-.-.-</ecNumber>
    </submittedName>
</protein>
<dbReference type="GO" id="GO:0016491">
    <property type="term" value="F:oxidoreductase activity"/>
    <property type="evidence" value="ECO:0007669"/>
    <property type="project" value="UniProtKB-KW"/>
</dbReference>
<keyword evidence="4" id="KW-1185">Reference proteome</keyword>
<organism evidence="3 4">
    <name type="scientific">Nonomuraea spiralis</name>
    <dbReference type="NCBI Taxonomy" id="46182"/>
    <lineage>
        <taxon>Bacteria</taxon>
        <taxon>Bacillati</taxon>
        <taxon>Actinomycetota</taxon>
        <taxon>Actinomycetes</taxon>
        <taxon>Streptosporangiales</taxon>
        <taxon>Streptosporangiaceae</taxon>
        <taxon>Nonomuraea</taxon>
    </lineage>
</organism>
<dbReference type="EMBL" id="JBHMEI010000009">
    <property type="protein sequence ID" value="MFB9202558.1"/>
    <property type="molecule type" value="Genomic_DNA"/>
</dbReference>
<dbReference type="EC" id="1.-.-.-" evidence="3"/>
<dbReference type="SUPFAM" id="SSF50475">
    <property type="entry name" value="FMN-binding split barrel"/>
    <property type="match status" value="1"/>
</dbReference>
<feature type="domain" description="Pyridoxamine 5'-phosphate oxidase N-terminal" evidence="2">
    <location>
        <begin position="5"/>
        <end position="127"/>
    </location>
</feature>
<name>A0ABV5IDD6_9ACTN</name>
<dbReference type="InterPro" id="IPR011576">
    <property type="entry name" value="Pyridox_Oxase_N"/>
</dbReference>
<evidence type="ECO:0000313" key="4">
    <source>
        <dbReference type="Proteomes" id="UP001589647"/>
    </source>
</evidence>
<evidence type="ECO:0000313" key="3">
    <source>
        <dbReference type="EMBL" id="MFB9202558.1"/>
    </source>
</evidence>
<proteinExistence type="predicted"/>
<comment type="caution">
    <text evidence="3">The sequence shown here is derived from an EMBL/GenBank/DDBJ whole genome shotgun (WGS) entry which is preliminary data.</text>
</comment>
<dbReference type="Proteomes" id="UP001589647">
    <property type="component" value="Unassembled WGS sequence"/>
</dbReference>
<reference evidence="3 4" key="1">
    <citation type="submission" date="2024-09" db="EMBL/GenBank/DDBJ databases">
        <authorList>
            <person name="Sun Q."/>
            <person name="Mori K."/>
        </authorList>
    </citation>
    <scope>NUCLEOTIDE SEQUENCE [LARGE SCALE GENOMIC DNA]</scope>
    <source>
        <strain evidence="3 4">CCM 3426</strain>
    </source>
</reference>
<dbReference type="RefSeq" id="WP_125636655.1">
    <property type="nucleotide sequence ID" value="NZ_BMRC01000019.1"/>
</dbReference>
<dbReference type="NCBIfam" id="TIGR03618">
    <property type="entry name" value="Rv1155_F420"/>
    <property type="match status" value="1"/>
</dbReference>
<dbReference type="PANTHER" id="PTHR35176:SF2">
    <property type="entry name" value="F420H(2)-DEPENDENT REDUCTASE RV1155"/>
    <property type="match status" value="1"/>
</dbReference>
<dbReference type="InterPro" id="IPR012349">
    <property type="entry name" value="Split_barrel_FMN-bd"/>
</dbReference>